<dbReference type="AlphaFoldDB" id="A0A1G6GG29"/>
<accession>A0A1G6GG29</accession>
<keyword evidence="3" id="KW-1185">Reference proteome</keyword>
<evidence type="ECO:0000259" key="1">
    <source>
        <dbReference type="Pfam" id="PF13924"/>
    </source>
</evidence>
<dbReference type="STRING" id="1577474.GA0111570_10393"/>
<evidence type="ECO:0000313" key="3">
    <source>
        <dbReference type="Proteomes" id="UP000199086"/>
    </source>
</evidence>
<dbReference type="OrthoDB" id="118834at2"/>
<evidence type="ECO:0000313" key="2">
    <source>
        <dbReference type="EMBL" id="SDB80773.1"/>
    </source>
</evidence>
<feature type="domain" description="Lipocalin-like" evidence="1">
    <location>
        <begin position="12"/>
        <end position="150"/>
    </location>
</feature>
<proteinExistence type="predicted"/>
<dbReference type="Pfam" id="PF13924">
    <property type="entry name" value="Lipocalin_5"/>
    <property type="match status" value="1"/>
</dbReference>
<dbReference type="Proteomes" id="UP000199086">
    <property type="component" value="Unassembled WGS sequence"/>
</dbReference>
<sequence length="153" mass="16700">MTIIPDLRQRLVGAWRLQSYVETPVDGGEPYEPLGPRPQGLIIYTPDGYMSAQLSLPDRAGFASGDWFDGTTQEYVAEASSYIAYSGPFHVDAETGALTHSMEVSLFPNWTGQTQQRTVELDGDTLTLGSPAPMRSGGKTVMARLVWRRASAS</sequence>
<protein>
    <submittedName>
        <fullName evidence="2">Lipocalin-like domain-containing protein</fullName>
    </submittedName>
</protein>
<dbReference type="RefSeq" id="WP_092607428.1">
    <property type="nucleotide sequence ID" value="NZ_FMYF01000003.1"/>
</dbReference>
<dbReference type="EMBL" id="FMYF01000003">
    <property type="protein sequence ID" value="SDB80773.1"/>
    <property type="molecule type" value="Genomic_DNA"/>
</dbReference>
<gene>
    <name evidence="2" type="ORF">GA0111570_10393</name>
</gene>
<dbReference type="InterPro" id="IPR024311">
    <property type="entry name" value="Lipocalin-like"/>
</dbReference>
<reference evidence="2 3" key="1">
    <citation type="submission" date="2016-06" db="EMBL/GenBank/DDBJ databases">
        <authorList>
            <person name="Olsen C.W."/>
            <person name="Carey S."/>
            <person name="Hinshaw L."/>
            <person name="Karasin A.I."/>
        </authorList>
    </citation>
    <scope>NUCLEOTIDE SEQUENCE [LARGE SCALE GENOMIC DNA]</scope>
    <source>
        <strain evidence="2 3">LZ-22</strain>
    </source>
</reference>
<name>A0A1G6GG29_9ACTN</name>
<organism evidence="2 3">
    <name type="scientific">Raineyella antarctica</name>
    <dbReference type="NCBI Taxonomy" id="1577474"/>
    <lineage>
        <taxon>Bacteria</taxon>
        <taxon>Bacillati</taxon>
        <taxon>Actinomycetota</taxon>
        <taxon>Actinomycetes</taxon>
        <taxon>Propionibacteriales</taxon>
        <taxon>Propionibacteriaceae</taxon>
        <taxon>Raineyella</taxon>
    </lineage>
</organism>